<reference evidence="1" key="1">
    <citation type="journal article" date="2018" name="Genome Biol.">
        <title>SKESA: strategic k-mer extension for scrupulous assemblies.</title>
        <authorList>
            <person name="Souvorov A."/>
            <person name="Agarwala R."/>
            <person name="Lipman D.J."/>
        </authorList>
    </citation>
    <scope>NUCLEOTIDE SEQUENCE [LARGE SCALE GENOMIC DNA]</scope>
    <source>
        <strain evidence="1">CFIAFB20140010</strain>
    </source>
</reference>
<dbReference type="RefSeq" id="WP_023553782.1">
    <property type="nucleotide sequence ID" value="NZ_NYBX01000022.1"/>
</dbReference>
<dbReference type="Gene3D" id="3.40.50.150">
    <property type="entry name" value="Vaccinia Virus protein VP39"/>
    <property type="match status" value="1"/>
</dbReference>
<dbReference type="GO" id="GO:0003676">
    <property type="term" value="F:nucleic acid binding"/>
    <property type="evidence" value="ECO:0007669"/>
    <property type="project" value="InterPro"/>
</dbReference>
<accession>A0A464RF25</accession>
<name>A0A464RF25_LISMN</name>
<keyword evidence="1" id="KW-0808">Transferase</keyword>
<dbReference type="SUPFAM" id="SSF53335">
    <property type="entry name" value="S-adenosyl-L-methionine-dependent methyltransferases"/>
    <property type="match status" value="1"/>
</dbReference>
<dbReference type="AlphaFoldDB" id="A0A464RF25"/>
<protein>
    <submittedName>
        <fullName evidence="1">Sugar-phosphate nucleotidyltransferase</fullName>
    </submittedName>
</protein>
<dbReference type="InterPro" id="IPR029063">
    <property type="entry name" value="SAM-dependent_MTases_sf"/>
</dbReference>
<comment type="caution">
    <text evidence="1">The sequence shown here is derived from an EMBL/GenBank/DDBJ whole genome shotgun (WGS) entry which is preliminary data.</text>
</comment>
<organism evidence="1">
    <name type="scientific">Listeria monocytogenes</name>
    <dbReference type="NCBI Taxonomy" id="1639"/>
    <lineage>
        <taxon>Bacteria</taxon>
        <taxon>Bacillati</taxon>
        <taxon>Bacillota</taxon>
        <taxon>Bacilli</taxon>
        <taxon>Bacillales</taxon>
        <taxon>Listeriaceae</taxon>
        <taxon>Listeria</taxon>
    </lineage>
</organism>
<dbReference type="PROSITE" id="PS00092">
    <property type="entry name" value="N6_MTASE"/>
    <property type="match status" value="1"/>
</dbReference>
<dbReference type="GO" id="GO:0032259">
    <property type="term" value="P:methylation"/>
    <property type="evidence" value="ECO:0007669"/>
    <property type="project" value="InterPro"/>
</dbReference>
<dbReference type="EMBL" id="DAAHYZ010000015">
    <property type="protein sequence ID" value="HAB7723291.1"/>
    <property type="molecule type" value="Genomic_DNA"/>
</dbReference>
<proteinExistence type="predicted"/>
<sequence length="176" mass="20889">MKIYEQHKTDKDHIATPRYVVEDIYNLIDIDSFKSIWFPFNNYDSEFKLRADELNLKYKATHIFDDLGNDFFTTEPPANCDLMISNPPFSNQNEIIERSFRLIKENKIKSFALLLPLSTLETEKRANIFEQYSNKLAILIFKKRIKFLGHTTSFNRGCCWICYNISALEDKRIQWV</sequence>
<evidence type="ECO:0000313" key="1">
    <source>
        <dbReference type="EMBL" id="HAB7723291.1"/>
    </source>
</evidence>
<reference evidence="1" key="2">
    <citation type="submission" date="2020-01" db="EMBL/GenBank/DDBJ databases">
        <authorList>
            <consortium name="NCBI Pathogen Detection Project"/>
        </authorList>
    </citation>
    <scope>NUCLEOTIDE SEQUENCE</scope>
    <source>
        <strain evidence="1">CFIAFB20140010</strain>
    </source>
</reference>
<dbReference type="GO" id="GO:0008168">
    <property type="term" value="F:methyltransferase activity"/>
    <property type="evidence" value="ECO:0007669"/>
    <property type="project" value="InterPro"/>
</dbReference>
<dbReference type="InterPro" id="IPR002052">
    <property type="entry name" value="DNA_methylase_N6_adenine_CS"/>
</dbReference>
<gene>
    <name evidence="1" type="ORF">GYP27_15005</name>
</gene>
<dbReference type="Proteomes" id="UP000840569">
    <property type="component" value="Unassembled WGS sequence"/>
</dbReference>